<dbReference type="GO" id="GO:0002250">
    <property type="term" value="P:adaptive immune response"/>
    <property type="evidence" value="ECO:0007669"/>
    <property type="project" value="InterPro"/>
</dbReference>
<dbReference type="GO" id="GO:0016020">
    <property type="term" value="C:membrane"/>
    <property type="evidence" value="ECO:0007669"/>
    <property type="project" value="InterPro"/>
</dbReference>
<dbReference type="EMBL" id="CM004480">
    <property type="protein sequence ID" value="OCT67900.1"/>
    <property type="molecule type" value="Genomic_DNA"/>
</dbReference>
<feature type="signal peptide" evidence="2">
    <location>
        <begin position="1"/>
        <end position="21"/>
    </location>
</feature>
<keyword evidence="1" id="KW-1133">Transmembrane helix</keyword>
<reference evidence="5" key="1">
    <citation type="journal article" date="2016" name="Nature">
        <title>Genome evolution in the allotetraploid frog Xenopus laevis.</title>
        <authorList>
            <person name="Session A.M."/>
            <person name="Uno Y."/>
            <person name="Kwon T."/>
            <person name="Chapman J.A."/>
            <person name="Toyoda A."/>
            <person name="Takahashi S."/>
            <person name="Fukui A."/>
            <person name="Hikosaka A."/>
            <person name="Suzuki A."/>
            <person name="Kondo M."/>
            <person name="van Heeringen S.J."/>
            <person name="Quigley I."/>
            <person name="Heinz S."/>
            <person name="Ogino H."/>
            <person name="Ochi H."/>
            <person name="Hellsten U."/>
            <person name="Lyons J.B."/>
            <person name="Simakov O."/>
            <person name="Putnam N."/>
            <person name="Stites J."/>
            <person name="Kuroki Y."/>
            <person name="Tanaka T."/>
            <person name="Michiue T."/>
            <person name="Watanabe M."/>
            <person name="Bogdanovic O."/>
            <person name="Lister R."/>
            <person name="Georgiou G."/>
            <person name="Paranjpe S.S."/>
            <person name="van Kruijsbergen I."/>
            <person name="Shu S."/>
            <person name="Carlson J."/>
            <person name="Kinoshita T."/>
            <person name="Ohta Y."/>
            <person name="Mawaribuchi S."/>
            <person name="Jenkins J."/>
            <person name="Grimwood J."/>
            <person name="Schmutz J."/>
            <person name="Mitros T."/>
            <person name="Mozaffari S.V."/>
            <person name="Suzuki Y."/>
            <person name="Haramoto Y."/>
            <person name="Yamamoto T.S."/>
            <person name="Takagi C."/>
            <person name="Heald R."/>
            <person name="Miller K."/>
            <person name="Haudenschild C."/>
            <person name="Kitzman J."/>
            <person name="Nakayama T."/>
            <person name="Izutsu Y."/>
            <person name="Robert J."/>
            <person name="Fortriede J."/>
            <person name="Burns K."/>
            <person name="Lotay V."/>
            <person name="Karimi K."/>
            <person name="Yasuoka Y."/>
            <person name="Dichmann D.S."/>
            <person name="Flajnik M.F."/>
            <person name="Houston D.W."/>
            <person name="Shendure J."/>
            <person name="DuPasquier L."/>
            <person name="Vize P.D."/>
            <person name="Zorn A.M."/>
            <person name="Ito M."/>
            <person name="Marcotte E.M."/>
            <person name="Wallingford J.B."/>
            <person name="Ito Y."/>
            <person name="Asashima M."/>
            <person name="Ueno N."/>
            <person name="Matsuda Y."/>
            <person name="Veenstra G.J."/>
            <person name="Fujiyama A."/>
            <person name="Harland R.M."/>
            <person name="Taira M."/>
            <person name="Rokhsar D.S."/>
        </authorList>
    </citation>
    <scope>NUCLEOTIDE SEQUENCE [LARGE SCALE GENOMIC DNA]</scope>
    <source>
        <strain evidence="5">J</strain>
    </source>
</reference>
<name>A0A974C758_XENLA</name>
<dbReference type="Pfam" id="PF07686">
    <property type="entry name" value="V-set"/>
    <property type="match status" value="1"/>
</dbReference>
<dbReference type="InterPro" id="IPR013106">
    <property type="entry name" value="Ig_V-set"/>
</dbReference>
<gene>
    <name evidence="4" type="ORF">XELAEV_18039198mg</name>
</gene>
<dbReference type="AlphaFoldDB" id="A0A974C758"/>
<evidence type="ECO:0000313" key="4">
    <source>
        <dbReference type="EMBL" id="OCT67900.1"/>
    </source>
</evidence>
<dbReference type="PANTHER" id="PTHR15343">
    <property type="entry name" value="CD7"/>
    <property type="match status" value="1"/>
</dbReference>
<protein>
    <recommendedName>
        <fullName evidence="3">Ig-like domain-containing protein</fullName>
    </recommendedName>
</protein>
<keyword evidence="1" id="KW-0472">Membrane</keyword>
<dbReference type="InterPro" id="IPR013783">
    <property type="entry name" value="Ig-like_fold"/>
</dbReference>
<dbReference type="InterPro" id="IPR039090">
    <property type="entry name" value="CD7"/>
</dbReference>
<evidence type="ECO:0000256" key="1">
    <source>
        <dbReference type="SAM" id="Phobius"/>
    </source>
</evidence>
<dbReference type="Gene3D" id="2.60.40.10">
    <property type="entry name" value="Immunoglobulins"/>
    <property type="match status" value="1"/>
</dbReference>
<organism evidence="4 5">
    <name type="scientific">Xenopus laevis</name>
    <name type="common">African clawed frog</name>
    <dbReference type="NCBI Taxonomy" id="8355"/>
    <lineage>
        <taxon>Eukaryota</taxon>
        <taxon>Metazoa</taxon>
        <taxon>Chordata</taxon>
        <taxon>Craniata</taxon>
        <taxon>Vertebrata</taxon>
        <taxon>Euteleostomi</taxon>
        <taxon>Amphibia</taxon>
        <taxon>Batrachia</taxon>
        <taxon>Anura</taxon>
        <taxon>Pipoidea</taxon>
        <taxon>Pipidae</taxon>
        <taxon>Xenopodinae</taxon>
        <taxon>Xenopus</taxon>
        <taxon>Xenopus</taxon>
    </lineage>
</organism>
<dbReference type="PROSITE" id="PS50835">
    <property type="entry name" value="IG_LIKE"/>
    <property type="match status" value="1"/>
</dbReference>
<dbReference type="InterPro" id="IPR007110">
    <property type="entry name" value="Ig-like_dom"/>
</dbReference>
<dbReference type="SUPFAM" id="SSF48726">
    <property type="entry name" value="Immunoglobulin"/>
    <property type="match status" value="1"/>
</dbReference>
<dbReference type="OMA" id="EIIHITC"/>
<proteinExistence type="predicted"/>
<feature type="chain" id="PRO_5036779713" description="Ig-like domain-containing protein" evidence="2">
    <location>
        <begin position="22"/>
        <end position="167"/>
    </location>
</feature>
<evidence type="ECO:0000259" key="3">
    <source>
        <dbReference type="PROSITE" id="PS50835"/>
    </source>
</evidence>
<dbReference type="SMART" id="SM00409">
    <property type="entry name" value="IG"/>
    <property type="match status" value="1"/>
</dbReference>
<dbReference type="PANTHER" id="PTHR15343:SF0">
    <property type="entry name" value="T-CELL ANTIGEN CD7"/>
    <property type="match status" value="1"/>
</dbReference>
<keyword evidence="2" id="KW-0732">Signal</keyword>
<sequence length="167" mass="18743">MQQLCSLVVLAIFYLPIFVDGSSNDVLVVKQPEHLTAELGGSVTINCTFEADYNTYSVMWFLGCENKSNLLDHPCYKHRVRFDNKKRQVIIFNLTESDSGMYCCNVEVANGKKGAGNGTRVEVKQRQCKAEIYTCKLGAIWLSMEVLRISALIVLIVLVTILIRKSS</sequence>
<dbReference type="InterPro" id="IPR003599">
    <property type="entry name" value="Ig_sub"/>
</dbReference>
<evidence type="ECO:0000313" key="5">
    <source>
        <dbReference type="Proteomes" id="UP000694892"/>
    </source>
</evidence>
<dbReference type="GO" id="GO:0038023">
    <property type="term" value="F:signaling receptor activity"/>
    <property type="evidence" value="ECO:0007669"/>
    <property type="project" value="InterPro"/>
</dbReference>
<dbReference type="Proteomes" id="UP000694892">
    <property type="component" value="Chromosome 8L"/>
</dbReference>
<evidence type="ECO:0000256" key="2">
    <source>
        <dbReference type="SAM" id="SignalP"/>
    </source>
</evidence>
<accession>A0A974C758</accession>
<keyword evidence="1" id="KW-0812">Transmembrane</keyword>
<feature type="domain" description="Ig-like" evidence="3">
    <location>
        <begin position="16"/>
        <end position="122"/>
    </location>
</feature>
<feature type="transmembrane region" description="Helical" evidence="1">
    <location>
        <begin position="139"/>
        <end position="163"/>
    </location>
</feature>
<dbReference type="InterPro" id="IPR036179">
    <property type="entry name" value="Ig-like_dom_sf"/>
</dbReference>